<evidence type="ECO:0000313" key="7">
    <source>
        <dbReference type="EMBL" id="KAF9591071.1"/>
    </source>
</evidence>
<feature type="coiled-coil region" evidence="5">
    <location>
        <begin position="90"/>
        <end position="145"/>
    </location>
</feature>
<feature type="compositionally biased region" description="Basic and acidic residues" evidence="6">
    <location>
        <begin position="242"/>
        <end position="252"/>
    </location>
</feature>
<name>A0A835LKW7_9MAGN</name>
<dbReference type="GO" id="GO:0005652">
    <property type="term" value="C:nuclear lamina"/>
    <property type="evidence" value="ECO:0007669"/>
    <property type="project" value="UniProtKB-SubCell"/>
</dbReference>
<dbReference type="Proteomes" id="UP000631114">
    <property type="component" value="Unassembled WGS sequence"/>
</dbReference>
<evidence type="ECO:0000256" key="2">
    <source>
        <dbReference type="ARBA" id="ARBA00023242"/>
    </source>
</evidence>
<feature type="region of interest" description="Disordered" evidence="6">
    <location>
        <begin position="936"/>
        <end position="967"/>
    </location>
</feature>
<feature type="region of interest" description="Disordered" evidence="6">
    <location>
        <begin position="982"/>
        <end position="1060"/>
    </location>
</feature>
<sequence>MFTPQRKIWSDWTQTPQQTTKKNKNNGSNSSNGKSLKGKGVAFIEGPPPPLNSLSVGGVEIDDGGEDKEIWQRFREGGGLDDAGYEKKDREALLDRVSKLENELFEYQYNMGLLLIEKKEWTSKFEELRQALAEAQELLKREQLAHLNAISEVEKREENFRKGLGVEKQCVADLEKALREMRTETAETKYNADSKMAKANALIANIEEKSLEVESKLHAADAKLAEASRKSSEMERNLKEVEARESSLRSERQSFTAERGMHEATLSKQREELREWERTLQEREERLSEGRRILNQREKEANESDLSIKRKEKDLEEMQRKIETSNETLRMKEDDINRRLVDLVAKEGEVEAIRKNLELKNTELLALEENLSIRERVGIQKLVDEHNAFLESKKHEFELEMDLKRKGLDEEMRSKELKVEKKETENNHREEKINKREQALEKKTEKLKEKEKELELKSKALTEMKKSIKVEEKNLEMVRTQKVIDEENLKNLIAELEKRKADIEQEQLRLHEEEEKLRITEEQRAEHLRLKSHLKQDIENNKRHEELLLKERDNLKQDRENFEKEWEVLDEKRAEITKDLKQVSMEKESLEKMKHSEEERLKNEKLVTQDYVQRELEELRLNKESFEAMMDHERSVLSQKAQSEHEDMLRALQLQKMELEADMQNKREEMEKILSERERAFEEQKERDLSNINYLSEVAGREMEDMKLQRVKFEKEKQKLAADKEHLAGQQLDMRTDIDKLDVLIKNIRNQRAQFKLFIEKYKSCKSCGETISDFIISDLNSLQDMEDFGALPSPRRAEHYLENMQGSLPASVTPNTDESPLGSGSGFATSGGRVSWILKKCGPKISKILNLSPLTKSRDAVAEGLTDDSPQLIMQVETETSNRLEGTEIAQDPSFGIPSESFDDQRILLGESLRDVRAQSAQSIDEQFDIDSTSVLVPGDSQHSELKNGRAKRGKKRTAGVKRTHSVKDVVEDAKLFLGESLEPKEGMQQNGNAEDSVYANEGRDDSSFADKRTVGAGRKRNHAHASRSTVSEQEVDENDTRSESVTAGVRKKRRPNVALGLQTPGEKRYNLRRPRPLGTTAATQASSDFAKVKQKVAEGDLDAKEESRHLGQVTAMKAVEEVHEFTSDRIERFDTVTENDGGIVCETKSTGNIESSDEVNETEDRTAGYVDEDGFESDVGLEDGHGEEDEDELEPGEASIDQGSTLFLFYKLFMSWGRQWLGVARFLFAFTEVGS</sequence>
<dbReference type="InterPro" id="IPR040418">
    <property type="entry name" value="CRWN"/>
</dbReference>
<feature type="region of interest" description="Disordered" evidence="6">
    <location>
        <begin position="1"/>
        <end position="58"/>
    </location>
</feature>
<comment type="subcellular location">
    <subcellularLocation>
        <location evidence="3">Nucleus lamina</location>
    </subcellularLocation>
</comment>
<dbReference type="PANTHER" id="PTHR31908">
    <property type="entry name" value="PROTEIN CROWDED NUCLEI 4"/>
    <property type="match status" value="1"/>
</dbReference>
<evidence type="ECO:0008006" key="9">
    <source>
        <dbReference type="Google" id="ProtNLM"/>
    </source>
</evidence>
<dbReference type="OrthoDB" id="673795at2759"/>
<evidence type="ECO:0000313" key="8">
    <source>
        <dbReference type="Proteomes" id="UP000631114"/>
    </source>
</evidence>
<comment type="caution">
    <text evidence="7">The sequence shown here is derived from an EMBL/GenBank/DDBJ whole genome shotgun (WGS) entry which is preliminary data.</text>
</comment>
<protein>
    <recommendedName>
        <fullName evidence="9">Nuclear matrix constituent protein 1-like protein</fullName>
    </recommendedName>
</protein>
<feature type="compositionally biased region" description="Polar residues" evidence="6">
    <location>
        <begin position="11"/>
        <end position="20"/>
    </location>
</feature>
<feature type="region of interest" description="Disordered" evidence="6">
    <location>
        <begin position="242"/>
        <end position="264"/>
    </location>
</feature>
<gene>
    <name evidence="7" type="ORF">IFM89_001281</name>
</gene>
<feature type="coiled-coil region" evidence="5">
    <location>
        <begin position="642"/>
        <end position="723"/>
    </location>
</feature>
<proteinExistence type="inferred from homology"/>
<organism evidence="7 8">
    <name type="scientific">Coptis chinensis</name>
    <dbReference type="NCBI Taxonomy" id="261450"/>
    <lineage>
        <taxon>Eukaryota</taxon>
        <taxon>Viridiplantae</taxon>
        <taxon>Streptophyta</taxon>
        <taxon>Embryophyta</taxon>
        <taxon>Tracheophyta</taxon>
        <taxon>Spermatophyta</taxon>
        <taxon>Magnoliopsida</taxon>
        <taxon>Ranunculales</taxon>
        <taxon>Ranunculaceae</taxon>
        <taxon>Coptidoideae</taxon>
        <taxon>Coptis</taxon>
    </lineage>
</organism>
<dbReference type="GO" id="GO:0006997">
    <property type="term" value="P:nucleus organization"/>
    <property type="evidence" value="ECO:0007669"/>
    <property type="project" value="InterPro"/>
</dbReference>
<dbReference type="EMBL" id="JADFTS010000008">
    <property type="protein sequence ID" value="KAF9591071.1"/>
    <property type="molecule type" value="Genomic_DNA"/>
</dbReference>
<evidence type="ECO:0000256" key="6">
    <source>
        <dbReference type="SAM" id="MobiDB-lite"/>
    </source>
</evidence>
<feature type="compositionally biased region" description="Acidic residues" evidence="6">
    <location>
        <begin position="1172"/>
        <end position="1197"/>
    </location>
</feature>
<accession>A0A835LKW7</accession>
<keyword evidence="2" id="KW-0539">Nucleus</keyword>
<evidence type="ECO:0000256" key="5">
    <source>
        <dbReference type="SAM" id="Coils"/>
    </source>
</evidence>
<feature type="compositionally biased region" description="Basic residues" evidence="6">
    <location>
        <begin position="950"/>
        <end position="966"/>
    </location>
</feature>
<feature type="coiled-coil region" evidence="5">
    <location>
        <begin position="405"/>
        <end position="607"/>
    </location>
</feature>
<dbReference type="PANTHER" id="PTHR31908:SF11">
    <property type="entry name" value="PROTEIN CROWDED NUCLEI 1"/>
    <property type="match status" value="1"/>
</dbReference>
<dbReference type="AlphaFoldDB" id="A0A835LKW7"/>
<comment type="similarity">
    <text evidence="4">Belongs to the CRWN family.</text>
</comment>
<reference evidence="7 8" key="1">
    <citation type="submission" date="2020-10" db="EMBL/GenBank/DDBJ databases">
        <title>The Coptis chinensis genome and diversification of protoberbering-type alkaloids.</title>
        <authorList>
            <person name="Wang B."/>
            <person name="Shu S."/>
            <person name="Song C."/>
            <person name="Liu Y."/>
        </authorList>
    </citation>
    <scope>NUCLEOTIDE SEQUENCE [LARGE SCALE GENOMIC DNA]</scope>
    <source>
        <strain evidence="7">HL-2020</strain>
        <tissue evidence="7">Leaf</tissue>
    </source>
</reference>
<evidence type="ECO:0000256" key="4">
    <source>
        <dbReference type="ARBA" id="ARBA00024208"/>
    </source>
</evidence>
<keyword evidence="8" id="KW-1185">Reference proteome</keyword>
<evidence type="ECO:0000256" key="1">
    <source>
        <dbReference type="ARBA" id="ARBA00023054"/>
    </source>
</evidence>
<keyword evidence="1 5" id="KW-0175">Coiled coil</keyword>
<feature type="region of interest" description="Disordered" evidence="6">
    <location>
        <begin position="1153"/>
        <end position="1199"/>
    </location>
</feature>
<feature type="compositionally biased region" description="Low complexity" evidence="6">
    <location>
        <begin position="25"/>
        <end position="40"/>
    </location>
</feature>
<evidence type="ECO:0000256" key="3">
    <source>
        <dbReference type="ARBA" id="ARBA00024186"/>
    </source>
</evidence>
<feature type="compositionally biased region" description="Basic and acidic residues" evidence="6">
    <location>
        <begin position="1003"/>
        <end position="1015"/>
    </location>
</feature>